<accession>A0AA40F4S4</accession>
<dbReference type="Gene3D" id="2.160.20.10">
    <property type="entry name" value="Single-stranded right-handed beta-helix, Pectin lyase-like"/>
    <property type="match status" value="2"/>
</dbReference>
<protein>
    <submittedName>
        <fullName evidence="4">Pectate lyase superfamily protein-domain-containing protein</fullName>
    </submittedName>
</protein>
<feature type="chain" id="PRO_5041349213" evidence="2">
    <location>
        <begin position="20"/>
        <end position="774"/>
    </location>
</feature>
<dbReference type="PANTHER" id="PTHR33928:SF2">
    <property type="entry name" value="PECTATE LYASE SUPERFAMILY PROTEIN DOMAIN-CONTAINING PROTEIN-RELATED"/>
    <property type="match status" value="1"/>
</dbReference>
<name>A0AA40F4S4_9PEZI</name>
<dbReference type="FunFam" id="2.160.20.10:FF:000023">
    <property type="entry name" value="Exo-beta-1,3-glucanase Exg0"/>
    <property type="match status" value="1"/>
</dbReference>
<dbReference type="InterPro" id="IPR039279">
    <property type="entry name" value="QRT3-like"/>
</dbReference>
<dbReference type="InterPro" id="IPR011050">
    <property type="entry name" value="Pectin_lyase_fold/virulence"/>
</dbReference>
<dbReference type="PANTHER" id="PTHR33928">
    <property type="entry name" value="POLYGALACTURONASE QRT3"/>
    <property type="match status" value="1"/>
</dbReference>
<gene>
    <name evidence="4" type="ORF">B0T18DRAFT_361568</name>
</gene>
<evidence type="ECO:0000256" key="1">
    <source>
        <dbReference type="SAM" id="MobiDB-lite"/>
    </source>
</evidence>
<dbReference type="Proteomes" id="UP001172155">
    <property type="component" value="Unassembled WGS sequence"/>
</dbReference>
<dbReference type="GO" id="GO:0004650">
    <property type="term" value="F:polygalacturonase activity"/>
    <property type="evidence" value="ECO:0007669"/>
    <property type="project" value="InterPro"/>
</dbReference>
<comment type="caution">
    <text evidence="4">The sequence shown here is derived from an EMBL/GenBank/DDBJ whole genome shotgun (WGS) entry which is preliminary data.</text>
</comment>
<dbReference type="InterPro" id="IPR024535">
    <property type="entry name" value="RHGA/B-epi-like_pectate_lyase"/>
</dbReference>
<dbReference type="EMBL" id="JAUKUD010000002">
    <property type="protein sequence ID" value="KAK0751197.1"/>
    <property type="molecule type" value="Genomic_DNA"/>
</dbReference>
<evidence type="ECO:0000313" key="4">
    <source>
        <dbReference type="EMBL" id="KAK0751197.1"/>
    </source>
</evidence>
<organism evidence="4 5">
    <name type="scientific">Schizothecium vesticola</name>
    <dbReference type="NCBI Taxonomy" id="314040"/>
    <lineage>
        <taxon>Eukaryota</taxon>
        <taxon>Fungi</taxon>
        <taxon>Dikarya</taxon>
        <taxon>Ascomycota</taxon>
        <taxon>Pezizomycotina</taxon>
        <taxon>Sordariomycetes</taxon>
        <taxon>Sordariomycetidae</taxon>
        <taxon>Sordariales</taxon>
        <taxon>Schizotheciaceae</taxon>
        <taxon>Schizothecium</taxon>
    </lineage>
</organism>
<dbReference type="SUPFAM" id="SSF51126">
    <property type="entry name" value="Pectin lyase-like"/>
    <property type="match status" value="2"/>
</dbReference>
<feature type="region of interest" description="Disordered" evidence="1">
    <location>
        <begin position="355"/>
        <end position="374"/>
    </location>
</feature>
<keyword evidence="4" id="KW-0456">Lyase</keyword>
<keyword evidence="2" id="KW-0732">Signal</keyword>
<evidence type="ECO:0000256" key="2">
    <source>
        <dbReference type="SAM" id="SignalP"/>
    </source>
</evidence>
<evidence type="ECO:0000313" key="5">
    <source>
        <dbReference type="Proteomes" id="UP001172155"/>
    </source>
</evidence>
<dbReference type="CDD" id="cd23668">
    <property type="entry name" value="GH55_beta13glucanase-like"/>
    <property type="match status" value="1"/>
</dbReference>
<dbReference type="Pfam" id="PF12708">
    <property type="entry name" value="Pect-lyase_RHGA_epim"/>
    <property type="match status" value="2"/>
</dbReference>
<evidence type="ECO:0000259" key="3">
    <source>
        <dbReference type="Pfam" id="PF12708"/>
    </source>
</evidence>
<reference evidence="4" key="1">
    <citation type="submission" date="2023-06" db="EMBL/GenBank/DDBJ databases">
        <title>Genome-scale phylogeny and comparative genomics of the fungal order Sordariales.</title>
        <authorList>
            <consortium name="Lawrence Berkeley National Laboratory"/>
            <person name="Hensen N."/>
            <person name="Bonometti L."/>
            <person name="Westerberg I."/>
            <person name="Brannstrom I.O."/>
            <person name="Guillou S."/>
            <person name="Cros-Aarteil S."/>
            <person name="Calhoun S."/>
            <person name="Haridas S."/>
            <person name="Kuo A."/>
            <person name="Mondo S."/>
            <person name="Pangilinan J."/>
            <person name="Riley R."/>
            <person name="LaButti K."/>
            <person name="Andreopoulos B."/>
            <person name="Lipzen A."/>
            <person name="Chen C."/>
            <person name="Yanf M."/>
            <person name="Daum C."/>
            <person name="Ng V."/>
            <person name="Clum A."/>
            <person name="Steindorff A."/>
            <person name="Ohm R."/>
            <person name="Martin F."/>
            <person name="Silar P."/>
            <person name="Natvig D."/>
            <person name="Lalanne C."/>
            <person name="Gautier V."/>
            <person name="Ament-velasquez S.L."/>
            <person name="Kruys A."/>
            <person name="Hutchinson M.I."/>
            <person name="Powell A.J."/>
            <person name="Barry K."/>
            <person name="Miller A.N."/>
            <person name="Grigoriev I.V."/>
            <person name="Debuchy R."/>
            <person name="Gladieux P."/>
            <person name="Thoren M.H."/>
            <person name="Johannesson H."/>
        </authorList>
    </citation>
    <scope>NUCLEOTIDE SEQUENCE</scope>
    <source>
        <strain evidence="4">SMH3187-1</strain>
    </source>
</reference>
<sequence>MRAAALLLAIAGLRSVVDAYWMGDIPHRGVAPFAPPNYPVFRNVRDYGAKGDGVTDDTAAINKAINAGNPCNQGCTSTTTTPGLVYFPTGTYLISGSIKPAYFTQLIGDPSAPPILKATANFEGFGLIDGNPYYTSNLNWKAVNLFFRQVRNFVIDTRAIPPWKAATGMHWPTSQATSLQNIIFNMPATADVVHVGLFIEEGSGGVMTDLTFNGGASGASMGNQQGGQYTMRNLAFNNCKTAIIQIWNWGWTYIGLSINNCGVGLDLTGGGPSALTVGSVTLLDSTFTNTPIAIKTSWTPSSSPPTAASLVLENISLRNVPIAIQNPLGTLLRGTTSTLTIPAWACGHIYSPSHRTPNHTSGPTPPNPRPASLLAPSSTRYFTRSKPQYASLPASSVLSLRAFGARGDAVADDTAPLQAAIDAAVAQSKLLWLDYGVYRVTRTIRVPAGARIVGESFPVIMSSGAWFDSVAVPRAVVQIGERSGVRGRAVEMSDFLVATQGRQRGAVGVEWNLRAEGEGVSGMWDVHVRIGGAKGTKQGVGECVKRPGNGAVQGGCVAAFMAMWITKGAGRVVLENVWLWTADHDIDEQANTQITLYSGRGLLIESTDGPLWLYGTGSEHHVLYQYQLVGTQNIFMGQIQTETPYYMPKPNALVPFSPIPSLHDPDFRASCVGVEGNCPASWGLRIVNSKNVFIYGAGLYSFFSSYSTSCSTFAAGQTCQSRIASIEGRAENVNIYNLNTIGSRSMLNRDGVMVVWYSDNVNVFPSNVAIYKSN</sequence>
<dbReference type="AlphaFoldDB" id="A0AA40F4S4"/>
<keyword evidence="5" id="KW-1185">Reference proteome</keyword>
<feature type="signal peptide" evidence="2">
    <location>
        <begin position="1"/>
        <end position="19"/>
    </location>
</feature>
<dbReference type="GO" id="GO:0016829">
    <property type="term" value="F:lyase activity"/>
    <property type="evidence" value="ECO:0007669"/>
    <property type="project" value="UniProtKB-KW"/>
</dbReference>
<dbReference type="FunFam" id="2.160.20.10:FF:000026">
    <property type="entry name" value="Exo-beta-1,3-glucanase Exg0"/>
    <property type="match status" value="1"/>
</dbReference>
<proteinExistence type="predicted"/>
<feature type="domain" description="Rhamnogalacturonase A/B/Epimerase-like pectate lyase" evidence="3">
    <location>
        <begin position="41"/>
        <end position="266"/>
    </location>
</feature>
<dbReference type="InterPro" id="IPR012334">
    <property type="entry name" value="Pectin_lyas_fold"/>
</dbReference>
<feature type="domain" description="Rhamnogalacturonase A/B/Epimerase-like pectate lyase" evidence="3">
    <location>
        <begin position="400"/>
        <end position="460"/>
    </location>
</feature>